<dbReference type="Proteomes" id="UP000233534">
    <property type="component" value="Chromosome"/>
</dbReference>
<sequence>MLKKINCKGVSLIELLVTIAIISIISPIVFMIFVNGLRNFAGGTNYIDQQYKIQEVIASIREDVQKAKKVEFIGVRDRKDPLVIYESVEFNFSDDESETNTRTWKFNDNKLMLKINNGEYITVVRDIDSDKSYFAYYSDGRDAVEQLVLGIMPLNNDRILNKGSNVQELITTEFSVRYKRVGESE</sequence>
<dbReference type="KEGG" id="hsc:HVS_10135"/>
<name>A0A2K9ECQ7_9FIRM</name>
<gene>
    <name evidence="2" type="ORF">HVS_10135</name>
</gene>
<proteinExistence type="predicted"/>
<dbReference type="Pfam" id="PF07963">
    <property type="entry name" value="N_methyl"/>
    <property type="match status" value="1"/>
</dbReference>
<feature type="transmembrane region" description="Helical" evidence="1">
    <location>
        <begin position="12"/>
        <end position="34"/>
    </location>
</feature>
<evidence type="ECO:0000256" key="1">
    <source>
        <dbReference type="SAM" id="Phobius"/>
    </source>
</evidence>
<evidence type="ECO:0000313" key="2">
    <source>
        <dbReference type="EMBL" id="AUG57924.1"/>
    </source>
</evidence>
<protein>
    <recommendedName>
        <fullName evidence="4">Prepilin-type N-terminal cleavage/methylation domain-containing protein</fullName>
    </recommendedName>
</protein>
<dbReference type="RefSeq" id="WP_101301857.1">
    <property type="nucleotide sequence ID" value="NZ_CP025197.1"/>
</dbReference>
<reference evidence="2 3" key="1">
    <citation type="submission" date="2017-12" db="EMBL/GenBank/DDBJ databases">
        <title>Complete genome sequence of Herbivorax saccincola GGR1, a novel Cellulosome-producing hydrolytic bacterium in a thermophilic biogas plant, established by Illumina and Nanopore MinION sequencing.</title>
        <authorList>
            <person name="Pechtl A."/>
            <person name="Ruckert C."/>
            <person name="Koeck D.E."/>
            <person name="Maus I."/>
            <person name="Winkler A."/>
            <person name="Kalinowski J."/>
            <person name="Puhler A."/>
            <person name="Schwarz W.W."/>
            <person name="Zverlov V.V."/>
            <person name="Schluter A."/>
            <person name="Liebl W."/>
        </authorList>
    </citation>
    <scope>NUCLEOTIDE SEQUENCE [LARGE SCALE GENOMIC DNA]</scope>
    <source>
        <strain evidence="3">SR1</strain>
    </source>
</reference>
<keyword evidence="3" id="KW-1185">Reference proteome</keyword>
<accession>A0A2K9ECQ7</accession>
<dbReference type="EMBL" id="CP025197">
    <property type="protein sequence ID" value="AUG57924.1"/>
    <property type="molecule type" value="Genomic_DNA"/>
</dbReference>
<organism evidence="2 3">
    <name type="scientific">Acetivibrio saccincola</name>
    <dbReference type="NCBI Taxonomy" id="1677857"/>
    <lineage>
        <taxon>Bacteria</taxon>
        <taxon>Bacillati</taxon>
        <taxon>Bacillota</taxon>
        <taxon>Clostridia</taxon>
        <taxon>Eubacteriales</taxon>
        <taxon>Oscillospiraceae</taxon>
        <taxon>Acetivibrio</taxon>
    </lineage>
</organism>
<dbReference type="AlphaFoldDB" id="A0A2K9ECQ7"/>
<evidence type="ECO:0000313" key="3">
    <source>
        <dbReference type="Proteomes" id="UP000233534"/>
    </source>
</evidence>
<evidence type="ECO:0008006" key="4">
    <source>
        <dbReference type="Google" id="ProtNLM"/>
    </source>
</evidence>
<keyword evidence="1" id="KW-0472">Membrane</keyword>
<keyword evidence="1" id="KW-1133">Transmembrane helix</keyword>
<dbReference type="InterPro" id="IPR012902">
    <property type="entry name" value="N_methyl_site"/>
</dbReference>
<dbReference type="NCBIfam" id="TIGR02532">
    <property type="entry name" value="IV_pilin_GFxxxE"/>
    <property type="match status" value="1"/>
</dbReference>
<keyword evidence="1" id="KW-0812">Transmembrane</keyword>